<keyword evidence="1" id="KW-0812">Transmembrane</keyword>
<gene>
    <name evidence="2" type="ORF">H480_10150</name>
</gene>
<evidence type="ECO:0000256" key="1">
    <source>
        <dbReference type="SAM" id="Phobius"/>
    </source>
</evidence>
<comment type="caution">
    <text evidence="2">The sequence shown here is derived from an EMBL/GenBank/DDBJ whole genome shotgun (WGS) entry which is preliminary data.</text>
</comment>
<dbReference type="Proteomes" id="UP000014139">
    <property type="component" value="Unassembled WGS sequence"/>
</dbReference>
<accession>R1I7V9</accession>
<proteinExistence type="predicted"/>
<keyword evidence="1" id="KW-1133">Transmembrane helix</keyword>
<protein>
    <submittedName>
        <fullName evidence="2">Uncharacterized protein</fullName>
    </submittedName>
</protein>
<evidence type="ECO:0000313" key="2">
    <source>
        <dbReference type="EMBL" id="EOD68626.1"/>
    </source>
</evidence>
<reference evidence="2 3" key="1">
    <citation type="submission" date="2013-02" db="EMBL/GenBank/DDBJ databases">
        <title>Draft genome sequence of Amycolatopsis vancoresmycina strain DSM 44592T.</title>
        <authorList>
            <person name="Kumar S."/>
            <person name="Kaur N."/>
            <person name="Kaur C."/>
            <person name="Raghava G.P.S."/>
            <person name="Mayilraj S."/>
        </authorList>
    </citation>
    <scope>NUCLEOTIDE SEQUENCE [LARGE SCALE GENOMIC DNA]</scope>
    <source>
        <strain evidence="2 3">DSM 44592</strain>
    </source>
</reference>
<dbReference type="AlphaFoldDB" id="R1I7V9"/>
<organism evidence="2 3">
    <name type="scientific">Amycolatopsis vancoresmycina DSM 44592</name>
    <dbReference type="NCBI Taxonomy" id="1292037"/>
    <lineage>
        <taxon>Bacteria</taxon>
        <taxon>Bacillati</taxon>
        <taxon>Actinomycetota</taxon>
        <taxon>Actinomycetes</taxon>
        <taxon>Pseudonocardiales</taxon>
        <taxon>Pseudonocardiaceae</taxon>
        <taxon>Amycolatopsis</taxon>
    </lineage>
</organism>
<dbReference type="RefSeq" id="WP_003070988.1">
    <property type="nucleotide sequence ID" value="NZ_AOUO01000126.1"/>
</dbReference>
<dbReference type="EMBL" id="AOUO01000126">
    <property type="protein sequence ID" value="EOD68626.1"/>
    <property type="molecule type" value="Genomic_DNA"/>
</dbReference>
<keyword evidence="1" id="KW-0472">Membrane</keyword>
<sequence>MRKSLWLWVVLAVFVILLLAMIFGGYRKGTKLGAPANHEPVAAWSAGPPRHA</sequence>
<feature type="transmembrane region" description="Helical" evidence="1">
    <location>
        <begin position="6"/>
        <end position="26"/>
    </location>
</feature>
<name>R1I7V9_9PSEU</name>
<evidence type="ECO:0000313" key="3">
    <source>
        <dbReference type="Proteomes" id="UP000014139"/>
    </source>
</evidence>
<keyword evidence="3" id="KW-1185">Reference proteome</keyword>
<dbReference type="PATRIC" id="fig|1292037.4.peg.1945"/>